<accession>A0A9N8P2M9</accession>
<evidence type="ECO:0000313" key="1">
    <source>
        <dbReference type="EMBL" id="CAC9975214.1"/>
    </source>
</evidence>
<dbReference type="RefSeq" id="WP_165590669.1">
    <property type="nucleotide sequence ID" value="NZ_CAIJDE010000046.1"/>
</dbReference>
<evidence type="ECO:0000313" key="2">
    <source>
        <dbReference type="Proteomes" id="UP000533639"/>
    </source>
</evidence>
<protein>
    <submittedName>
        <fullName evidence="1">Uncharacterized protein</fullName>
    </submittedName>
</protein>
<dbReference type="Proteomes" id="UP000533639">
    <property type="component" value="Unassembled WGS sequence"/>
</dbReference>
<comment type="caution">
    <text evidence="1">The sequence shown here is derived from an EMBL/GenBank/DDBJ whole genome shotgun (WGS) entry which is preliminary data.</text>
</comment>
<sequence>MKLSLEALQERIQTVASTELMESISGGKASDCHTGGDVITDWLGDFGPYELPY</sequence>
<name>A0A9N8P2M9_9FLAO</name>
<keyword evidence="2" id="KW-1185">Reference proteome</keyword>
<proteinExistence type="predicted"/>
<dbReference type="EMBL" id="CAIJDE010000046">
    <property type="protein sequence ID" value="CAC9975214.1"/>
    <property type="molecule type" value="Genomic_DNA"/>
</dbReference>
<reference evidence="1 2" key="1">
    <citation type="submission" date="2020-06" db="EMBL/GenBank/DDBJ databases">
        <authorList>
            <person name="Criscuolo A."/>
        </authorList>
    </citation>
    <scope>NUCLEOTIDE SEQUENCE [LARGE SCALE GENOMIC DNA]</scope>
    <source>
        <strain evidence="1">PXU-55</strain>
    </source>
</reference>
<gene>
    <name evidence="1" type="ORF">FLAPXU55_02923</name>
</gene>
<organism evidence="1 2">
    <name type="scientific">Flavobacterium panici</name>
    <dbReference type="NCBI Taxonomy" id="2654843"/>
    <lineage>
        <taxon>Bacteria</taxon>
        <taxon>Pseudomonadati</taxon>
        <taxon>Bacteroidota</taxon>
        <taxon>Flavobacteriia</taxon>
        <taxon>Flavobacteriales</taxon>
        <taxon>Flavobacteriaceae</taxon>
        <taxon>Flavobacterium</taxon>
    </lineage>
</organism>
<dbReference type="AlphaFoldDB" id="A0A9N8P2M9"/>